<accession>A0A8J2PAM8</accession>
<gene>
    <name evidence="1" type="ORF">AFUS01_LOCUS31580</name>
</gene>
<evidence type="ECO:0000313" key="1">
    <source>
        <dbReference type="EMBL" id="CAG7821231.1"/>
    </source>
</evidence>
<dbReference type="PANTHER" id="PTHR34153:SF2">
    <property type="entry name" value="SI:CH211-262H13.3-RELATED"/>
    <property type="match status" value="1"/>
</dbReference>
<feature type="non-terminal residue" evidence="1">
    <location>
        <position position="173"/>
    </location>
</feature>
<reference evidence="1" key="1">
    <citation type="submission" date="2021-06" db="EMBL/GenBank/DDBJ databases">
        <authorList>
            <person name="Hodson N. C."/>
            <person name="Mongue J. A."/>
            <person name="Jaron S. K."/>
        </authorList>
    </citation>
    <scope>NUCLEOTIDE SEQUENCE</scope>
</reference>
<dbReference type="EMBL" id="CAJVCH010504265">
    <property type="protein sequence ID" value="CAG7821231.1"/>
    <property type="molecule type" value="Genomic_DNA"/>
</dbReference>
<comment type="caution">
    <text evidence="1">The sequence shown here is derived from an EMBL/GenBank/DDBJ whole genome shotgun (WGS) entry which is preliminary data.</text>
</comment>
<keyword evidence="2" id="KW-1185">Reference proteome</keyword>
<dbReference type="PANTHER" id="PTHR34153">
    <property type="entry name" value="SI:CH211-262H13.3-RELATED-RELATED"/>
    <property type="match status" value="1"/>
</dbReference>
<name>A0A8J2PAM8_9HEXA</name>
<dbReference type="OrthoDB" id="6780942at2759"/>
<dbReference type="Proteomes" id="UP000708208">
    <property type="component" value="Unassembled WGS sequence"/>
</dbReference>
<proteinExistence type="predicted"/>
<sequence>FKSVLTKLTRIERKVDDVSKAVENLRVATSHIADKPEFCPELPLVTVEDLDAANLFVQEEVHRKYLASIISKTGGDNELDTTDRVMARVISPCLAVKLNWKGIAKKNKPQKVGISKYTALVALINDSVRIIMPRATDKVIQARIQHWLKHAKNRLTTYVQGNVTVAAAAEDDD</sequence>
<organism evidence="1 2">
    <name type="scientific">Allacma fusca</name>
    <dbReference type="NCBI Taxonomy" id="39272"/>
    <lineage>
        <taxon>Eukaryota</taxon>
        <taxon>Metazoa</taxon>
        <taxon>Ecdysozoa</taxon>
        <taxon>Arthropoda</taxon>
        <taxon>Hexapoda</taxon>
        <taxon>Collembola</taxon>
        <taxon>Symphypleona</taxon>
        <taxon>Sminthuridae</taxon>
        <taxon>Allacma</taxon>
    </lineage>
</organism>
<evidence type="ECO:0000313" key="2">
    <source>
        <dbReference type="Proteomes" id="UP000708208"/>
    </source>
</evidence>
<evidence type="ECO:0008006" key="3">
    <source>
        <dbReference type="Google" id="ProtNLM"/>
    </source>
</evidence>
<protein>
    <recommendedName>
        <fullName evidence="3">DUF4806 domain-containing protein</fullName>
    </recommendedName>
</protein>
<dbReference type="AlphaFoldDB" id="A0A8J2PAM8"/>